<name>A0A5J5IEA3_9BACT</name>
<evidence type="ECO:0000313" key="3">
    <source>
        <dbReference type="Proteomes" id="UP000326903"/>
    </source>
</evidence>
<accession>A0A5J5IEA3</accession>
<evidence type="ECO:0000256" key="1">
    <source>
        <dbReference type="SAM" id="Phobius"/>
    </source>
</evidence>
<proteinExistence type="predicted"/>
<keyword evidence="3" id="KW-1185">Reference proteome</keyword>
<dbReference type="EMBL" id="VYQF01000012">
    <property type="protein sequence ID" value="KAA9035495.1"/>
    <property type="molecule type" value="Genomic_DNA"/>
</dbReference>
<evidence type="ECO:0008006" key="4">
    <source>
        <dbReference type="Google" id="ProtNLM"/>
    </source>
</evidence>
<gene>
    <name evidence="2" type="ORF">FW778_21285</name>
</gene>
<evidence type="ECO:0000313" key="2">
    <source>
        <dbReference type="EMBL" id="KAA9035495.1"/>
    </source>
</evidence>
<keyword evidence="1" id="KW-0472">Membrane</keyword>
<comment type="caution">
    <text evidence="2">The sequence shown here is derived from an EMBL/GenBank/DDBJ whole genome shotgun (WGS) entry which is preliminary data.</text>
</comment>
<feature type="transmembrane region" description="Helical" evidence="1">
    <location>
        <begin position="6"/>
        <end position="27"/>
    </location>
</feature>
<reference evidence="2 3" key="1">
    <citation type="submission" date="2019-09" db="EMBL/GenBank/DDBJ databases">
        <title>Draft genome sequence of Ginsengibacter sp. BR5-29.</title>
        <authorList>
            <person name="Im W.-T."/>
        </authorList>
    </citation>
    <scope>NUCLEOTIDE SEQUENCE [LARGE SCALE GENOMIC DNA]</scope>
    <source>
        <strain evidence="2 3">BR5-29</strain>
    </source>
</reference>
<sequence length="581" mass="65968">MRLPGFYKKFIVVFSVVLFIIISAYVYTRYNFLKAKNFKPDQSRAKNILDLRPAIIAKLQQVVKDGSDGLYVLSIQKLGIDVLAAKLDAANASITVDTVAMLQLDKLKKLPDDIFKIKFASLHIDGIGLEDLINKKHIAISAIYCNSPLIEVYHKNRTYNKAIRKASDTLSLYRRIKGQATSIVIGKINIGKGTFINHNLDKKPHLTQFNVLSIVMKDLLIDSTTQYDTNRFLFTKYTAIECNNYFFRTPDSLYFFKIGSIQVSGEQHKIIATDVELTPRGNKRQFESRLSVRKVMLHLTFPKIALSNINWWSMINRERFIAKEATINHGSFYVYLDRSLPFGPFKINNFPQQVLMNIPVPVSVRKLTLHHLDVSLEEFNPDSKESGTTFFDDINGTAENISNVRAEIKKARYLTVNAKSLFMHKIPMAAKFRFDLSRYRTGEFTADIFMDTLNNTIVNPIAKPLGLFNVRTGQMQTGFAHLEGNDFTIKGTVALNYTNLHIDPLKKNKNNGGKLKKKTFTGLFANIFLIKNSNPGKGNDLRKPTFSVSRGKHSNFISFIWFSILTGILKTIGIPVKLVLN</sequence>
<protein>
    <recommendedName>
        <fullName evidence="4">DUF748 domain-containing protein</fullName>
    </recommendedName>
</protein>
<feature type="transmembrane region" description="Helical" evidence="1">
    <location>
        <begin position="556"/>
        <end position="576"/>
    </location>
</feature>
<organism evidence="2 3">
    <name type="scientific">Ginsengibacter hankyongi</name>
    <dbReference type="NCBI Taxonomy" id="2607284"/>
    <lineage>
        <taxon>Bacteria</taxon>
        <taxon>Pseudomonadati</taxon>
        <taxon>Bacteroidota</taxon>
        <taxon>Chitinophagia</taxon>
        <taxon>Chitinophagales</taxon>
        <taxon>Chitinophagaceae</taxon>
        <taxon>Ginsengibacter</taxon>
    </lineage>
</organism>
<dbReference type="AlphaFoldDB" id="A0A5J5IEA3"/>
<dbReference type="Proteomes" id="UP000326903">
    <property type="component" value="Unassembled WGS sequence"/>
</dbReference>
<keyword evidence="1" id="KW-0812">Transmembrane</keyword>
<keyword evidence="1" id="KW-1133">Transmembrane helix</keyword>